<name>A0A0R3R8N6_9BILA</name>
<dbReference type="AlphaFoldDB" id="A0A0R3R8N6"/>
<keyword evidence="1" id="KW-0812">Transmembrane</keyword>
<keyword evidence="1" id="KW-0472">Membrane</keyword>
<protein>
    <submittedName>
        <fullName evidence="2">Ovule protein</fullName>
    </submittedName>
</protein>
<accession>A0A0R3R8N6</accession>
<evidence type="ECO:0000313" key="2">
    <source>
        <dbReference type="WBParaSite" id="BTMF_0001639201-mRNA-1"/>
    </source>
</evidence>
<evidence type="ECO:0000256" key="1">
    <source>
        <dbReference type="SAM" id="Phobius"/>
    </source>
</evidence>
<sequence>LLYLHLCLSLSLPLFLSLSLYIYACFKYLTFSTFPDILFISFLFTELFAALY</sequence>
<feature type="transmembrane region" description="Helical" evidence="1">
    <location>
        <begin position="33"/>
        <end position="51"/>
    </location>
</feature>
<keyword evidence="1" id="KW-1133">Transmembrane helix</keyword>
<dbReference type="WBParaSite" id="BTMF_0001639201-mRNA-1">
    <property type="protein sequence ID" value="BTMF_0001639201-mRNA-1"/>
    <property type="gene ID" value="BTMF_0001639201"/>
</dbReference>
<feature type="transmembrane region" description="Helical" evidence="1">
    <location>
        <begin position="6"/>
        <end position="26"/>
    </location>
</feature>
<organism evidence="2">
    <name type="scientific">Brugia timori</name>
    <dbReference type="NCBI Taxonomy" id="42155"/>
    <lineage>
        <taxon>Eukaryota</taxon>
        <taxon>Metazoa</taxon>
        <taxon>Ecdysozoa</taxon>
        <taxon>Nematoda</taxon>
        <taxon>Chromadorea</taxon>
        <taxon>Rhabditida</taxon>
        <taxon>Spirurina</taxon>
        <taxon>Spiruromorpha</taxon>
        <taxon>Filarioidea</taxon>
        <taxon>Onchocercidae</taxon>
        <taxon>Brugia</taxon>
    </lineage>
</organism>
<reference evidence="2" key="1">
    <citation type="submission" date="2017-02" db="UniProtKB">
        <authorList>
            <consortium name="WormBaseParasite"/>
        </authorList>
    </citation>
    <scope>IDENTIFICATION</scope>
</reference>
<proteinExistence type="predicted"/>